<dbReference type="Proteomes" id="UP000265964">
    <property type="component" value="Unassembled WGS sequence"/>
</dbReference>
<feature type="binding site" evidence="13">
    <location>
        <begin position="116"/>
        <end position="120"/>
    </location>
    <ligand>
        <name>substrate</name>
    </ligand>
</feature>
<keyword evidence="5 14" id="KW-0479">Metal-binding</keyword>
<evidence type="ECO:0000256" key="4">
    <source>
        <dbReference type="ARBA" id="ARBA00022553"/>
    </source>
</evidence>
<evidence type="ECO:0000313" key="17">
    <source>
        <dbReference type="Proteomes" id="UP000265964"/>
    </source>
</evidence>
<dbReference type="InterPro" id="IPR051600">
    <property type="entry name" value="Beta-PGM-like"/>
</dbReference>
<evidence type="ECO:0000256" key="13">
    <source>
        <dbReference type="PIRSR" id="PIRSR610972-2"/>
    </source>
</evidence>
<accession>A0A3A1YHQ7</accession>
<evidence type="ECO:0000256" key="9">
    <source>
        <dbReference type="ARBA" id="ARBA00044926"/>
    </source>
</evidence>
<feature type="active site" description="Nucleophile" evidence="12">
    <location>
        <position position="9"/>
    </location>
</feature>
<keyword evidence="17" id="KW-1185">Reference proteome</keyword>
<dbReference type="SFLD" id="SFLDG01129">
    <property type="entry name" value="C1.5:_HAD__Beta-PGM__Phosphata"/>
    <property type="match status" value="1"/>
</dbReference>
<dbReference type="CDD" id="cd02598">
    <property type="entry name" value="HAD_BPGM"/>
    <property type="match status" value="1"/>
</dbReference>
<dbReference type="EC" id="5.4.2.6" evidence="10"/>
<feature type="site" description="Important for catalytic activity and assists the phosphoryl transfer reaction to Asp8 by balancing charge and orienting the reacting groups" evidence="15">
    <location>
        <position position="116"/>
    </location>
</feature>
<evidence type="ECO:0000256" key="14">
    <source>
        <dbReference type="PIRSR" id="PIRSR610972-3"/>
    </source>
</evidence>
<organism evidence="16 17">
    <name type="scientific">Psittacicella gerlachiana</name>
    <dbReference type="NCBI Taxonomy" id="2028574"/>
    <lineage>
        <taxon>Bacteria</taxon>
        <taxon>Pseudomonadati</taxon>
        <taxon>Pseudomonadota</taxon>
        <taxon>Gammaproteobacteria</taxon>
        <taxon>Pasteurellales</taxon>
        <taxon>Psittacicellaceae</taxon>
        <taxon>Psittacicella</taxon>
    </lineage>
</organism>
<dbReference type="Gene3D" id="1.10.150.240">
    <property type="entry name" value="Putative phosphatase, domain 2"/>
    <property type="match status" value="1"/>
</dbReference>
<dbReference type="NCBIfam" id="TIGR01509">
    <property type="entry name" value="HAD-SF-IA-v3"/>
    <property type="match status" value="1"/>
</dbReference>
<dbReference type="SFLD" id="SFLDS00003">
    <property type="entry name" value="Haloacid_Dehalogenase"/>
    <property type="match status" value="1"/>
</dbReference>
<keyword evidence="7" id="KW-0413">Isomerase</keyword>
<sequence>MMFKAVLFDLDGVITDTAEYHYLAWRELAQSIGIHIDREFNEQLKGVSRLDSLKRILEYGNKAESFSSEQVEELATKKNQEYLKMIERVTPQDVFPGVLALLQELKAAGIKVGLASASINAPKLLEKMELSAYFDTIASAAQVKSKPDPGIFLLAAQNLNVDPHYCIAIEDAQAGIQAIKASGALPIGVGKSEDLGVDIALVSSTSQLSLAYLQEQWQKQRD</sequence>
<feature type="binding site" evidence="13">
    <location>
        <begin position="44"/>
        <end position="49"/>
    </location>
    <ligand>
        <name>substrate</name>
    </ligand>
</feature>
<dbReference type="AlphaFoldDB" id="A0A3A1YHQ7"/>
<feature type="binding site" evidence="14">
    <location>
        <position position="11"/>
    </location>
    <ligand>
        <name>Mg(2+)</name>
        <dbReference type="ChEBI" id="CHEBI:18420"/>
    </ligand>
</feature>
<feature type="active site" description="Proton donor/acceptor" evidence="12">
    <location>
        <position position="11"/>
    </location>
</feature>
<evidence type="ECO:0000256" key="2">
    <source>
        <dbReference type="ARBA" id="ARBA00006171"/>
    </source>
</evidence>
<dbReference type="PANTHER" id="PTHR46193">
    <property type="entry name" value="6-PHOSPHOGLUCONATE PHOSPHATASE"/>
    <property type="match status" value="1"/>
</dbReference>
<dbReference type="Pfam" id="PF00702">
    <property type="entry name" value="Hydrolase"/>
    <property type="match status" value="1"/>
</dbReference>
<comment type="similarity">
    <text evidence="2">Belongs to the HAD-like hydrolase superfamily. CbbY/CbbZ/Gph/YieH family.</text>
</comment>
<dbReference type="EMBL" id="NRJF01000059">
    <property type="protein sequence ID" value="RIY36728.1"/>
    <property type="molecule type" value="Genomic_DNA"/>
</dbReference>
<feature type="binding site" evidence="14">
    <location>
        <position position="170"/>
    </location>
    <ligand>
        <name>Mg(2+)</name>
        <dbReference type="ChEBI" id="CHEBI:18420"/>
    </ligand>
</feature>
<dbReference type="GO" id="GO:0005975">
    <property type="term" value="P:carbohydrate metabolic process"/>
    <property type="evidence" value="ECO:0007669"/>
    <property type="project" value="InterPro"/>
</dbReference>
<dbReference type="InterPro" id="IPR006439">
    <property type="entry name" value="HAD-SF_hydro_IA"/>
</dbReference>
<protein>
    <recommendedName>
        <fullName evidence="11">Beta-phosphoglucomutase</fullName>
        <ecNumber evidence="10">5.4.2.6</ecNumber>
    </recommendedName>
</protein>
<evidence type="ECO:0000256" key="3">
    <source>
        <dbReference type="ARBA" id="ARBA00022490"/>
    </source>
</evidence>
<evidence type="ECO:0000256" key="1">
    <source>
        <dbReference type="ARBA" id="ARBA00004496"/>
    </source>
</evidence>
<dbReference type="InterPro" id="IPR023198">
    <property type="entry name" value="PGP-like_dom2"/>
</dbReference>
<dbReference type="FunFam" id="1.10.150.240:FF:000010">
    <property type="entry name" value="Beta-phosphoglucomutase"/>
    <property type="match status" value="1"/>
</dbReference>
<keyword evidence="4" id="KW-0597">Phosphoprotein</keyword>
<dbReference type="NCBIfam" id="TIGR01549">
    <property type="entry name" value="HAD-SF-IA-v1"/>
    <property type="match status" value="1"/>
</dbReference>
<evidence type="ECO:0000256" key="6">
    <source>
        <dbReference type="ARBA" id="ARBA00022842"/>
    </source>
</evidence>
<name>A0A3A1YHQ7_9GAMM</name>
<dbReference type="PANTHER" id="PTHR46193:SF18">
    <property type="entry name" value="HEXITOL PHOSPHATASE B"/>
    <property type="match status" value="1"/>
</dbReference>
<evidence type="ECO:0000256" key="11">
    <source>
        <dbReference type="ARBA" id="ARBA00044991"/>
    </source>
</evidence>
<evidence type="ECO:0000256" key="5">
    <source>
        <dbReference type="ARBA" id="ARBA00022723"/>
    </source>
</evidence>
<evidence type="ECO:0000256" key="15">
    <source>
        <dbReference type="PIRSR" id="PIRSR610972-4"/>
    </source>
</evidence>
<feature type="binding site" evidence="13">
    <location>
        <begin position="9"/>
        <end position="11"/>
    </location>
    <ligand>
        <name>substrate</name>
    </ligand>
</feature>
<dbReference type="InterPro" id="IPR010976">
    <property type="entry name" value="B-phosphoglucomutase_hydrolase"/>
</dbReference>
<dbReference type="SFLD" id="SFLDG01135">
    <property type="entry name" value="C1.5.6:_HAD__Beta-PGM__Phospha"/>
    <property type="match status" value="1"/>
</dbReference>
<evidence type="ECO:0000256" key="7">
    <source>
        <dbReference type="ARBA" id="ARBA00023235"/>
    </source>
</evidence>
<dbReference type="GO" id="GO:0000287">
    <property type="term" value="F:magnesium ion binding"/>
    <property type="evidence" value="ECO:0007669"/>
    <property type="project" value="InterPro"/>
</dbReference>
<dbReference type="SFLD" id="SFLDF00046">
    <property type="entry name" value="beta-phosphoglucomutase"/>
    <property type="match status" value="1"/>
</dbReference>
<comment type="subcellular location">
    <subcellularLocation>
        <location evidence="1">Cytoplasm</location>
    </subcellularLocation>
</comment>
<gene>
    <name evidence="16" type="primary">pgmB</name>
    <name evidence="16" type="ORF">CKF59_02405</name>
</gene>
<evidence type="ECO:0000256" key="10">
    <source>
        <dbReference type="ARBA" id="ARBA00044968"/>
    </source>
</evidence>
<dbReference type="Gene3D" id="3.40.50.1000">
    <property type="entry name" value="HAD superfamily/HAD-like"/>
    <property type="match status" value="1"/>
</dbReference>
<keyword evidence="3" id="KW-0963">Cytoplasm</keyword>
<feature type="binding site" evidence="13">
    <location>
        <position position="25"/>
    </location>
    <ligand>
        <name>substrate</name>
    </ligand>
</feature>
<dbReference type="GO" id="GO:0005737">
    <property type="term" value="C:cytoplasm"/>
    <property type="evidence" value="ECO:0007669"/>
    <property type="project" value="UniProtKB-SubCell"/>
</dbReference>
<dbReference type="GO" id="GO:0008801">
    <property type="term" value="F:beta-phosphoglucomutase activity"/>
    <property type="evidence" value="ECO:0007669"/>
    <property type="project" value="UniProtKB-EC"/>
</dbReference>
<feature type="binding site" evidence="14">
    <location>
        <position position="171"/>
    </location>
    <ligand>
        <name>Mg(2+)</name>
        <dbReference type="ChEBI" id="CHEBI:18420"/>
    </ligand>
</feature>
<feature type="binding site" evidence="13">
    <location>
        <position position="146"/>
    </location>
    <ligand>
        <name>substrate</name>
    </ligand>
</feature>
<comment type="cofactor">
    <cofactor evidence="14">
        <name>Mg(2+)</name>
        <dbReference type="ChEBI" id="CHEBI:18420"/>
    </cofactor>
    <text evidence="14">Binds 2 magnesium ions per subunit.</text>
</comment>
<dbReference type="InterPro" id="IPR010972">
    <property type="entry name" value="Beta-PGM"/>
</dbReference>
<feature type="site" description="Important for catalytic activity and assists the phosphoryl transfer reaction to Asp8 by balancing charge and orienting the reacting groups" evidence="15">
    <location>
        <position position="146"/>
    </location>
</feature>
<comment type="caution">
    <text evidence="16">The sequence shown here is derived from an EMBL/GenBank/DDBJ whole genome shotgun (WGS) entry which is preliminary data.</text>
</comment>
<dbReference type="InterPro" id="IPR023214">
    <property type="entry name" value="HAD_sf"/>
</dbReference>
<evidence type="ECO:0000313" key="16">
    <source>
        <dbReference type="EMBL" id="RIY36728.1"/>
    </source>
</evidence>
<reference evidence="16 17" key="1">
    <citation type="submission" date="2017-08" db="EMBL/GenBank/DDBJ databases">
        <title>Reclassification of Bisgaard taxon 37 and 44.</title>
        <authorList>
            <person name="Christensen H."/>
        </authorList>
    </citation>
    <scope>NUCLEOTIDE SEQUENCE [LARGE SCALE GENOMIC DNA]</scope>
    <source>
        <strain evidence="16 17">EEAB3T1</strain>
    </source>
</reference>
<feature type="binding site" evidence="13">
    <location>
        <position position="78"/>
    </location>
    <ligand>
        <name>substrate</name>
    </ligand>
</feature>
<feature type="binding site" evidence="13">
    <location>
        <position position="52"/>
    </location>
    <ligand>
        <name>substrate</name>
    </ligand>
</feature>
<dbReference type="OrthoDB" id="9800058at2"/>
<keyword evidence="8" id="KW-0119">Carbohydrate metabolism</keyword>
<dbReference type="NCBIfam" id="TIGR01990">
    <property type="entry name" value="bPGM"/>
    <property type="match status" value="1"/>
</dbReference>
<comment type="catalytic activity">
    <reaction evidence="9">
        <text>beta-D-glucose 1-phosphate = beta-D-glucose 6-phosphate</text>
        <dbReference type="Rhea" id="RHEA:20113"/>
        <dbReference type="ChEBI" id="CHEBI:57684"/>
        <dbReference type="ChEBI" id="CHEBI:58247"/>
        <dbReference type="EC" id="5.4.2.6"/>
    </reaction>
</comment>
<proteinExistence type="inferred from homology"/>
<dbReference type="InterPro" id="IPR036412">
    <property type="entry name" value="HAD-like_sf"/>
</dbReference>
<feature type="binding site" evidence="14">
    <location>
        <position position="9"/>
    </location>
    <ligand>
        <name>Mg(2+)</name>
        <dbReference type="ChEBI" id="CHEBI:18420"/>
    </ligand>
</feature>
<keyword evidence="6 14" id="KW-0460">Magnesium</keyword>
<dbReference type="NCBIfam" id="TIGR02009">
    <property type="entry name" value="PGMB-YQAB-SF"/>
    <property type="match status" value="1"/>
</dbReference>
<evidence type="ECO:0000256" key="8">
    <source>
        <dbReference type="ARBA" id="ARBA00023277"/>
    </source>
</evidence>
<evidence type="ECO:0000256" key="12">
    <source>
        <dbReference type="PIRSR" id="PIRSR610972-1"/>
    </source>
</evidence>
<dbReference type="SUPFAM" id="SSF56784">
    <property type="entry name" value="HAD-like"/>
    <property type="match status" value="1"/>
</dbReference>